<dbReference type="InterPro" id="IPR016024">
    <property type="entry name" value="ARM-type_fold"/>
</dbReference>
<gene>
    <name evidence="1" type="ORF">DLK05_03805</name>
</gene>
<dbReference type="EMBL" id="RJJX01000003">
    <property type="protein sequence ID" value="RUT79356.1"/>
    <property type="molecule type" value="Genomic_DNA"/>
</dbReference>
<evidence type="ECO:0008006" key="3">
    <source>
        <dbReference type="Google" id="ProtNLM"/>
    </source>
</evidence>
<sequence length="226" mass="26739">MEFFIDDQEIEDQFQNIFKKIQILRNGETHQEMKNLGLTYQKSVGAGIVNLREIAADYTPNHLLAHKLWAKGFRETKILATLLEESNLVNTQQLDRWLKEMDFNELLEQASMNLFVNLSDVEDLGKDWIQSKNRKKELCAIMLSGRLAMRKDNQYDSYLEQFVDILPQNIEDSYYRNQLARCLGKIVRRNNKLAEKISKLVLHLKSKDKNWLEIWENLQYELELRG</sequence>
<evidence type="ECO:0000313" key="2">
    <source>
        <dbReference type="Proteomes" id="UP000282985"/>
    </source>
</evidence>
<accession>A0A434AXS7</accession>
<dbReference type="Proteomes" id="UP000282985">
    <property type="component" value="Unassembled WGS sequence"/>
</dbReference>
<dbReference type="SUPFAM" id="SSF48371">
    <property type="entry name" value="ARM repeat"/>
    <property type="match status" value="1"/>
</dbReference>
<organism evidence="1 2">
    <name type="scientific">Ancylomarina longa</name>
    <dbReference type="NCBI Taxonomy" id="2487017"/>
    <lineage>
        <taxon>Bacteria</taxon>
        <taxon>Pseudomonadati</taxon>
        <taxon>Bacteroidota</taxon>
        <taxon>Bacteroidia</taxon>
        <taxon>Marinilabiliales</taxon>
        <taxon>Marinifilaceae</taxon>
        <taxon>Ancylomarina</taxon>
    </lineage>
</organism>
<dbReference type="Gene3D" id="1.25.10.90">
    <property type="match status" value="1"/>
</dbReference>
<dbReference type="InterPro" id="IPR014825">
    <property type="entry name" value="DNA_alkylation"/>
</dbReference>
<comment type="caution">
    <text evidence="1">The sequence shown here is derived from an EMBL/GenBank/DDBJ whole genome shotgun (WGS) entry which is preliminary data.</text>
</comment>
<dbReference type="PANTHER" id="PTHR41291:SF1">
    <property type="entry name" value="DNA ALKYLATION REPAIR PROTEIN"/>
    <property type="match status" value="1"/>
</dbReference>
<dbReference type="Pfam" id="PF08713">
    <property type="entry name" value="DNA_alkylation"/>
    <property type="match status" value="1"/>
</dbReference>
<keyword evidence="2" id="KW-1185">Reference proteome</keyword>
<name>A0A434AXS7_9BACT</name>
<dbReference type="PANTHER" id="PTHR41291">
    <property type="entry name" value="DNA ALKYLATION REPAIR PROTEIN"/>
    <property type="match status" value="1"/>
</dbReference>
<dbReference type="RefSeq" id="WP_127342647.1">
    <property type="nucleotide sequence ID" value="NZ_RJJX01000003.1"/>
</dbReference>
<proteinExistence type="predicted"/>
<reference evidence="1 2" key="1">
    <citation type="submission" date="2018-11" db="EMBL/GenBank/DDBJ databases">
        <title>Parancylomarina longa gen. nov., sp. nov., isolated from sediments of southern Okinawa.</title>
        <authorList>
            <person name="Fu T."/>
        </authorList>
    </citation>
    <scope>NUCLEOTIDE SEQUENCE [LARGE SCALE GENOMIC DNA]</scope>
    <source>
        <strain evidence="1 2">T3-2 S1-C</strain>
    </source>
</reference>
<evidence type="ECO:0000313" key="1">
    <source>
        <dbReference type="EMBL" id="RUT79356.1"/>
    </source>
</evidence>
<dbReference type="AlphaFoldDB" id="A0A434AXS7"/>
<protein>
    <recommendedName>
        <fullName evidence="3">DNA alkylation repair protein</fullName>
    </recommendedName>
</protein>
<dbReference type="OrthoDB" id="1122333at2"/>